<evidence type="ECO:0000313" key="6">
    <source>
        <dbReference type="Proteomes" id="UP000034037"/>
    </source>
</evidence>
<dbReference type="Pfam" id="PF01047">
    <property type="entry name" value="MarR"/>
    <property type="match status" value="1"/>
</dbReference>
<dbReference type="InterPro" id="IPR000835">
    <property type="entry name" value="HTH_MarR-typ"/>
</dbReference>
<accession>A0A0F6SRY9</accession>
<dbReference type="GO" id="GO:0003700">
    <property type="term" value="F:DNA-binding transcription factor activity"/>
    <property type="evidence" value="ECO:0007669"/>
    <property type="project" value="InterPro"/>
</dbReference>
<dbReference type="RefSeq" id="WP_003855083.1">
    <property type="nucleotide sequence ID" value="NZ_CP011309.1"/>
</dbReference>
<dbReference type="InterPro" id="IPR036390">
    <property type="entry name" value="WH_DNA-bd_sf"/>
</dbReference>
<dbReference type="PATRIC" id="fig|92706.3.peg.3214"/>
<dbReference type="InterPro" id="IPR036388">
    <property type="entry name" value="WH-like_DNA-bd_sf"/>
</dbReference>
<gene>
    <name evidence="5" type="ORF">YH66_15280</name>
</gene>
<dbReference type="SUPFAM" id="SSF46785">
    <property type="entry name" value="Winged helix' DNA-binding domain"/>
    <property type="match status" value="1"/>
</dbReference>
<dbReference type="SMART" id="SM00347">
    <property type="entry name" value="HTH_MARR"/>
    <property type="match status" value="1"/>
</dbReference>
<keyword evidence="1" id="KW-0805">Transcription regulation</keyword>
<sequence length="157" mass="17969">MLAGMPNLNAEELAVRVRPALTKLYVLYFRRSVNSDLSGPQLTILSRLEENGPSRISRIAELEDIRMPTASNALHQLEQLNLVERIRDTKDRRGVQVQLTDHGREELERVNNERNAEMARLLEMLTPEQLERTEDLVDIITELAEVYGSWKETDSGS</sequence>
<dbReference type="Gene3D" id="1.10.10.10">
    <property type="entry name" value="Winged helix-like DNA-binding domain superfamily/Winged helix DNA-binding domain"/>
    <property type="match status" value="1"/>
</dbReference>
<feature type="domain" description="HTH marR-type" evidence="4">
    <location>
        <begin position="10"/>
        <end position="145"/>
    </location>
</feature>
<dbReference type="GO" id="GO:0003677">
    <property type="term" value="F:DNA binding"/>
    <property type="evidence" value="ECO:0007669"/>
    <property type="project" value="UniProtKB-KW"/>
</dbReference>
<dbReference type="Proteomes" id="UP000034037">
    <property type="component" value="Chromosome"/>
</dbReference>
<proteinExistence type="predicted"/>
<dbReference type="HOGENOM" id="CLU_083287_15_1_11"/>
<dbReference type="AlphaFoldDB" id="A0A0F6SRY9"/>
<dbReference type="EMBL" id="CP011309">
    <property type="protein sequence ID" value="AKF28789.1"/>
    <property type="molecule type" value="Genomic_DNA"/>
</dbReference>
<dbReference type="PROSITE" id="PS50995">
    <property type="entry name" value="HTH_MARR_2"/>
    <property type="match status" value="1"/>
</dbReference>
<dbReference type="SMR" id="A0A0F6SRY9"/>
<name>A0A0F6SRY9_9CORY</name>
<evidence type="ECO:0000256" key="2">
    <source>
        <dbReference type="ARBA" id="ARBA00023125"/>
    </source>
</evidence>
<evidence type="ECO:0000313" key="5">
    <source>
        <dbReference type="EMBL" id="AKF28789.1"/>
    </source>
</evidence>
<protein>
    <submittedName>
        <fullName evidence="5">MarR family transcriptional regulator</fullName>
    </submittedName>
</protein>
<dbReference type="PANTHER" id="PTHR42756">
    <property type="entry name" value="TRANSCRIPTIONAL REGULATOR, MARR"/>
    <property type="match status" value="1"/>
</dbReference>
<evidence type="ECO:0000259" key="4">
    <source>
        <dbReference type="PROSITE" id="PS50995"/>
    </source>
</evidence>
<keyword evidence="6" id="KW-1185">Reference proteome</keyword>
<reference evidence="5 6" key="1">
    <citation type="submission" date="2015-04" db="EMBL/GenBank/DDBJ databases">
        <title>Complete Genome Sequence of Brevibacterium flavum ATCC 15168.</title>
        <authorList>
            <person name="Ahn J."/>
            <person name="Park G."/>
            <person name="Jeon W."/>
            <person name="Jang Y."/>
            <person name="Jang M."/>
            <person name="Lee H."/>
            <person name="Lee H."/>
        </authorList>
    </citation>
    <scope>NUCLEOTIDE SEQUENCE [LARGE SCALE GENOMIC DNA]</scope>
    <source>
        <strain evidence="5 6">ATCC 15168</strain>
    </source>
</reference>
<keyword evidence="3" id="KW-0804">Transcription</keyword>
<organism evidence="5 6">
    <name type="scientific">[Brevibacterium] flavum</name>
    <dbReference type="NCBI Taxonomy" id="92706"/>
    <lineage>
        <taxon>Bacteria</taxon>
        <taxon>Bacillati</taxon>
        <taxon>Actinomycetota</taxon>
        <taxon>Actinomycetes</taxon>
        <taxon>Mycobacteriales</taxon>
        <taxon>Corynebacteriaceae</taxon>
        <taxon>Corynebacterium</taxon>
    </lineage>
</organism>
<keyword evidence="2" id="KW-0238">DNA-binding</keyword>
<evidence type="ECO:0000256" key="1">
    <source>
        <dbReference type="ARBA" id="ARBA00023015"/>
    </source>
</evidence>
<dbReference type="GeneID" id="1020930"/>
<dbReference type="PANTHER" id="PTHR42756:SF1">
    <property type="entry name" value="TRANSCRIPTIONAL REPRESSOR OF EMRAB OPERON"/>
    <property type="match status" value="1"/>
</dbReference>
<evidence type="ECO:0000256" key="3">
    <source>
        <dbReference type="ARBA" id="ARBA00023163"/>
    </source>
</evidence>